<protein>
    <recommendedName>
        <fullName evidence="2">2EXR domain-containing protein</fullName>
    </recommendedName>
</protein>
<sequence>MTFHYFCKLPKELQVEIWRYALLAESQDRVVLLHDYHVVPRRQLISPLLSTNGLSRDEALRFYTLSLQVVDIPIIATLNPQSMVSYSLGQKHILMEFEFMHRLLKLPNYAPRGTLRLSPTHDTFIKGLDFSPQYVGPYGTKSTTSNDTNHTPNAMGGSGSGVNGKLQSRPITKCLDREACRRIVNLVVAEQGHDGSAQHGTTQNPWSSFMDLPRVKYSRKHADGLWKRSTFSGCRTFQHLWVAPRPDGSGLVLENATGCAWTLARELEETSGGGRGLLNIRSWTAVEERDETSGEVESRVYDVDEAGRSGLPSYRLSKRSSVVTRG</sequence>
<feature type="compositionally biased region" description="Polar residues" evidence="1">
    <location>
        <begin position="140"/>
        <end position="152"/>
    </location>
</feature>
<gene>
    <name evidence="3" type="ORF">PG996_007927</name>
</gene>
<reference evidence="3 4" key="1">
    <citation type="submission" date="2023-01" db="EMBL/GenBank/DDBJ databases">
        <title>Analysis of 21 Apiospora genomes using comparative genomics revels a genus with tremendous synthesis potential of carbohydrate active enzymes and secondary metabolites.</title>
        <authorList>
            <person name="Sorensen T."/>
        </authorList>
    </citation>
    <scope>NUCLEOTIDE SEQUENCE [LARGE SCALE GENOMIC DNA]</scope>
    <source>
        <strain evidence="3 4">CBS 83171</strain>
    </source>
</reference>
<name>A0ABR1UYX1_9PEZI</name>
<feature type="region of interest" description="Disordered" evidence="1">
    <location>
        <begin position="139"/>
        <end position="165"/>
    </location>
</feature>
<feature type="domain" description="2EXR" evidence="2">
    <location>
        <begin position="3"/>
        <end position="70"/>
    </location>
</feature>
<proteinExistence type="predicted"/>
<evidence type="ECO:0000313" key="3">
    <source>
        <dbReference type="EMBL" id="KAK8063275.1"/>
    </source>
</evidence>
<dbReference type="EMBL" id="JAQQWM010000005">
    <property type="protein sequence ID" value="KAK8063275.1"/>
    <property type="molecule type" value="Genomic_DNA"/>
</dbReference>
<organism evidence="3 4">
    <name type="scientific">Apiospora saccharicola</name>
    <dbReference type="NCBI Taxonomy" id="335842"/>
    <lineage>
        <taxon>Eukaryota</taxon>
        <taxon>Fungi</taxon>
        <taxon>Dikarya</taxon>
        <taxon>Ascomycota</taxon>
        <taxon>Pezizomycotina</taxon>
        <taxon>Sordariomycetes</taxon>
        <taxon>Xylariomycetidae</taxon>
        <taxon>Amphisphaeriales</taxon>
        <taxon>Apiosporaceae</taxon>
        <taxon>Apiospora</taxon>
    </lineage>
</organism>
<comment type="caution">
    <text evidence="3">The sequence shown here is derived from an EMBL/GenBank/DDBJ whole genome shotgun (WGS) entry which is preliminary data.</text>
</comment>
<evidence type="ECO:0000259" key="2">
    <source>
        <dbReference type="Pfam" id="PF20150"/>
    </source>
</evidence>
<accession>A0ABR1UYX1</accession>
<evidence type="ECO:0000256" key="1">
    <source>
        <dbReference type="SAM" id="MobiDB-lite"/>
    </source>
</evidence>
<dbReference type="Pfam" id="PF20150">
    <property type="entry name" value="2EXR"/>
    <property type="match status" value="1"/>
</dbReference>
<dbReference type="InterPro" id="IPR045518">
    <property type="entry name" value="2EXR"/>
</dbReference>
<dbReference type="Proteomes" id="UP001446871">
    <property type="component" value="Unassembled WGS sequence"/>
</dbReference>
<keyword evidence="4" id="KW-1185">Reference proteome</keyword>
<evidence type="ECO:0000313" key="4">
    <source>
        <dbReference type="Proteomes" id="UP001446871"/>
    </source>
</evidence>